<evidence type="ECO:0000256" key="2">
    <source>
        <dbReference type="ARBA" id="ARBA00022490"/>
    </source>
</evidence>
<dbReference type="CTD" id="176524"/>
<sequence length="32" mass="3739">MAMHRTSFEPRHANNLANDFSCFANYQTLTFC</sequence>
<dbReference type="RefSeq" id="NP_001255092.1">
    <property type="nucleotide sequence ID" value="NM_001268163.1"/>
</dbReference>
<evidence type="ECO:0000256" key="4">
    <source>
        <dbReference type="ARBA" id="ARBA00022679"/>
    </source>
</evidence>
<keyword evidence="4" id="KW-0808">Transferase</keyword>
<keyword evidence="8" id="KW-1267">Proteomics identification</keyword>
<evidence type="ECO:0000313" key="6">
    <source>
        <dbReference type="Proteomes" id="UP000001940"/>
    </source>
</evidence>
<dbReference type="AGR" id="WB:WBGene00043057"/>
<dbReference type="HOGENOM" id="CLU_074410_2_1_1"/>
<dbReference type="PeptideAtlas" id="F5GUC0"/>
<dbReference type="GO" id="GO:0005737">
    <property type="term" value="C:cytoplasm"/>
    <property type="evidence" value="ECO:0007669"/>
    <property type="project" value="UniProtKB-SubCell"/>
</dbReference>
<protein>
    <submittedName>
        <fullName evidence="5">Protein-lysine N-methyltransferase M142.8</fullName>
    </submittedName>
</protein>
<keyword evidence="3" id="KW-0489">Methyltransferase</keyword>
<keyword evidence="2" id="KW-0963">Cytoplasm</keyword>
<proteinExistence type="evidence at protein level"/>
<comment type="subcellular location">
    <subcellularLocation>
        <location evidence="1">Cytoplasm</location>
    </subcellularLocation>
</comment>
<dbReference type="ExpressionAtlas" id="F5GUC0">
    <property type="expression patterns" value="baseline and differential"/>
</dbReference>
<dbReference type="InterPro" id="IPR041370">
    <property type="entry name" value="Mlase_EEF1AKMT1/ZCCHC4"/>
</dbReference>
<dbReference type="AlphaFoldDB" id="F5GUC0"/>
<evidence type="ECO:0000256" key="3">
    <source>
        <dbReference type="ARBA" id="ARBA00022603"/>
    </source>
</evidence>
<dbReference type="OrthoDB" id="206354at2759"/>
<name>F5GUC0_CAEEL</name>
<gene>
    <name evidence="5" type="ORF">CELE_M142.8</name>
    <name evidence="5 7" type="ORF">M142.8</name>
</gene>
<accession>F5GUC0</accession>
<keyword evidence="6" id="KW-1185">Reference proteome</keyword>
<evidence type="ECO:0000256" key="1">
    <source>
        <dbReference type="ARBA" id="ARBA00004496"/>
    </source>
</evidence>
<reference evidence="5 6" key="1">
    <citation type="journal article" date="1998" name="Science">
        <title>Genome sequence of the nematode C. elegans: a platform for investigating biology.</title>
        <authorList>
            <consortium name="The C. elegans sequencing consortium"/>
            <person name="Sulson J.E."/>
            <person name="Waterston R."/>
        </authorList>
    </citation>
    <scope>NUCLEOTIDE SEQUENCE [LARGE SCALE GENOMIC DNA]</scope>
    <source>
        <strain evidence="5 6">Bristol N2</strain>
    </source>
</reference>
<evidence type="ECO:0000313" key="7">
    <source>
        <dbReference type="WormBase" id="M142.8b"/>
    </source>
</evidence>
<dbReference type="EMBL" id="BX284603">
    <property type="protein sequence ID" value="CCA65599.1"/>
    <property type="molecule type" value="Genomic_DNA"/>
</dbReference>
<dbReference type="WormBase" id="M142.8b">
    <property type="protein sequence ID" value="CE45880"/>
    <property type="gene ID" value="WBGene00043057"/>
</dbReference>
<dbReference type="GeneID" id="176524"/>
<dbReference type="Bgee" id="WBGene00043057">
    <property type="expression patterns" value="Expressed in germ line (C elegans) and 4 other cell types or tissues"/>
</dbReference>
<evidence type="ECO:0000313" key="5">
    <source>
        <dbReference type="EMBL" id="CCA65599.1"/>
    </source>
</evidence>
<dbReference type="GO" id="GO:0008168">
    <property type="term" value="F:methyltransferase activity"/>
    <property type="evidence" value="ECO:0007669"/>
    <property type="project" value="UniProtKB-KW"/>
</dbReference>
<dbReference type="Pfam" id="PF10237">
    <property type="entry name" value="N6-adenineMlase"/>
    <property type="match status" value="1"/>
</dbReference>
<organism evidence="5 6">
    <name type="scientific">Caenorhabditis elegans</name>
    <dbReference type="NCBI Taxonomy" id="6239"/>
    <lineage>
        <taxon>Eukaryota</taxon>
        <taxon>Metazoa</taxon>
        <taxon>Ecdysozoa</taxon>
        <taxon>Nematoda</taxon>
        <taxon>Chromadorea</taxon>
        <taxon>Rhabditida</taxon>
        <taxon>Rhabditina</taxon>
        <taxon>Rhabditomorpha</taxon>
        <taxon>Rhabditoidea</taxon>
        <taxon>Rhabditidae</taxon>
        <taxon>Peloderinae</taxon>
        <taxon>Caenorhabditis</taxon>
    </lineage>
</organism>
<dbReference type="Proteomes" id="UP000001940">
    <property type="component" value="Chromosome III"/>
</dbReference>
<dbReference type="GO" id="GO:0032259">
    <property type="term" value="P:methylation"/>
    <property type="evidence" value="ECO:0007669"/>
    <property type="project" value="UniProtKB-KW"/>
</dbReference>
<evidence type="ECO:0007829" key="8">
    <source>
        <dbReference type="PeptideAtlas" id="F5GUC0"/>
    </source>
</evidence>